<dbReference type="InterPro" id="IPR019191">
    <property type="entry name" value="Essential_protein_Yae1_N"/>
</dbReference>
<feature type="region of interest" description="Disordered" evidence="8">
    <location>
        <begin position="12"/>
        <end position="50"/>
    </location>
</feature>
<dbReference type="GO" id="GO:0005737">
    <property type="term" value="C:cytoplasm"/>
    <property type="evidence" value="ECO:0007669"/>
    <property type="project" value="UniProtKB-SubCell"/>
</dbReference>
<feature type="compositionally biased region" description="Acidic residues" evidence="8">
    <location>
        <begin position="28"/>
        <end position="37"/>
    </location>
</feature>
<keyword evidence="7" id="KW-0539">Nucleus</keyword>
<comment type="subcellular location">
    <subcellularLocation>
        <location evidence="2">Cytoplasm</location>
    </subcellularLocation>
    <subcellularLocation>
        <location evidence="1">Nucleus</location>
    </subcellularLocation>
</comment>
<sequence length="151" mass="16953">MTCQGNCTCKPDHIDAPISPTNSHSESDDVWADDDDYNNANENELSNATNDIQRSHYSRGFLDGITSAKENSLQVGFDTAFPKGAQLGIRVGKILSTVLSIDTKEEFDKAKSELNIIKVLDKKYFNEDGDNLEISNQHHPVMDKWEKYINN</sequence>
<name>A0A8J5QW40_9ASCO</name>
<dbReference type="GeneID" id="73469943"/>
<evidence type="ECO:0000256" key="8">
    <source>
        <dbReference type="SAM" id="MobiDB-lite"/>
    </source>
</evidence>
<dbReference type="GO" id="GO:0005634">
    <property type="term" value="C:nucleus"/>
    <property type="evidence" value="ECO:0007669"/>
    <property type="project" value="UniProtKB-SubCell"/>
</dbReference>
<dbReference type="EMBL" id="JAGSYN010000140">
    <property type="protein sequence ID" value="KAG7663310.1"/>
    <property type="molecule type" value="Genomic_DNA"/>
</dbReference>
<organism evidence="10 11">
    <name type="scientific">[Candida] subhashii</name>
    <dbReference type="NCBI Taxonomy" id="561895"/>
    <lineage>
        <taxon>Eukaryota</taxon>
        <taxon>Fungi</taxon>
        <taxon>Dikarya</taxon>
        <taxon>Ascomycota</taxon>
        <taxon>Saccharomycotina</taxon>
        <taxon>Pichiomycetes</taxon>
        <taxon>Debaryomycetaceae</taxon>
        <taxon>Spathaspora</taxon>
    </lineage>
</organism>
<evidence type="ECO:0000256" key="2">
    <source>
        <dbReference type="ARBA" id="ARBA00004496"/>
    </source>
</evidence>
<evidence type="ECO:0000256" key="4">
    <source>
        <dbReference type="ARBA" id="ARBA00017286"/>
    </source>
</evidence>
<feature type="domain" description="Essential protein Yae1 N-terminal" evidence="9">
    <location>
        <begin position="60"/>
        <end position="96"/>
    </location>
</feature>
<accession>A0A8J5QW40</accession>
<gene>
    <name evidence="10" type="ORF">J8A68_003142</name>
</gene>
<evidence type="ECO:0000256" key="3">
    <source>
        <dbReference type="ARBA" id="ARBA00007096"/>
    </source>
</evidence>
<dbReference type="Proteomes" id="UP000694255">
    <property type="component" value="Unassembled WGS sequence"/>
</dbReference>
<keyword evidence="11" id="KW-1185">Reference proteome</keyword>
<dbReference type="PANTHER" id="PTHR18829:SF0">
    <property type="entry name" value="PROTEIN YAE1 HOMOLOG"/>
    <property type="match status" value="1"/>
</dbReference>
<reference evidence="10 11" key="1">
    <citation type="journal article" date="2021" name="DNA Res.">
        <title>Genome analysis of Candida subhashii reveals its hybrid nature and dual mitochondrial genome conformations.</title>
        <authorList>
            <person name="Mixao V."/>
            <person name="Hegedusova E."/>
            <person name="Saus E."/>
            <person name="Pryszcz L.P."/>
            <person name="Cillingova A."/>
            <person name="Nosek J."/>
            <person name="Gabaldon T."/>
        </authorList>
    </citation>
    <scope>NUCLEOTIDE SEQUENCE [LARGE SCALE GENOMIC DNA]</scope>
    <source>
        <strain evidence="10 11">CBS 10753</strain>
    </source>
</reference>
<evidence type="ECO:0000313" key="10">
    <source>
        <dbReference type="EMBL" id="KAG7663310.1"/>
    </source>
</evidence>
<evidence type="ECO:0000256" key="1">
    <source>
        <dbReference type="ARBA" id="ARBA00004123"/>
    </source>
</evidence>
<dbReference type="InterPro" id="IPR038881">
    <property type="entry name" value="Yae1-like"/>
</dbReference>
<dbReference type="PANTHER" id="PTHR18829">
    <property type="entry name" value="PROTEIN YAE1 HOMOLOG"/>
    <property type="match status" value="1"/>
</dbReference>
<proteinExistence type="inferred from homology"/>
<dbReference type="RefSeq" id="XP_049263542.1">
    <property type="nucleotide sequence ID" value="XM_049406966.1"/>
</dbReference>
<comment type="similarity">
    <text evidence="3">Belongs to the YAE1 family.</text>
</comment>
<evidence type="ECO:0000256" key="6">
    <source>
        <dbReference type="ARBA" id="ARBA00022490"/>
    </source>
</evidence>
<dbReference type="AlphaFoldDB" id="A0A8J5QW40"/>
<protein>
    <recommendedName>
        <fullName evidence="5">Protein YAE1</fullName>
    </recommendedName>
    <alternativeName>
        <fullName evidence="4">Protein yae1</fullName>
    </alternativeName>
</protein>
<dbReference type="Pfam" id="PF09811">
    <property type="entry name" value="Yae1_N"/>
    <property type="match status" value="1"/>
</dbReference>
<evidence type="ECO:0000256" key="5">
    <source>
        <dbReference type="ARBA" id="ARBA00018400"/>
    </source>
</evidence>
<evidence type="ECO:0000259" key="9">
    <source>
        <dbReference type="Pfam" id="PF09811"/>
    </source>
</evidence>
<evidence type="ECO:0000313" key="11">
    <source>
        <dbReference type="Proteomes" id="UP000694255"/>
    </source>
</evidence>
<dbReference type="OrthoDB" id="20086at2759"/>
<evidence type="ECO:0000256" key="7">
    <source>
        <dbReference type="ARBA" id="ARBA00023242"/>
    </source>
</evidence>
<keyword evidence="6" id="KW-0963">Cytoplasm</keyword>
<comment type="caution">
    <text evidence="10">The sequence shown here is derived from an EMBL/GenBank/DDBJ whole genome shotgun (WGS) entry which is preliminary data.</text>
</comment>